<dbReference type="InterPro" id="IPR016181">
    <property type="entry name" value="Acyl_CoA_acyltransferase"/>
</dbReference>
<proteinExistence type="predicted"/>
<reference evidence="3" key="1">
    <citation type="submission" date="2018-09" db="EMBL/GenBank/DDBJ databases">
        <authorList>
            <person name="Livingstone P.G."/>
            <person name="Whitworth D.E."/>
        </authorList>
    </citation>
    <scope>NUCLEOTIDE SEQUENCE [LARGE SCALE GENOMIC DNA]</scope>
    <source>
        <strain evidence="3">CA040B</strain>
    </source>
</reference>
<dbReference type="InterPro" id="IPR000182">
    <property type="entry name" value="GNAT_dom"/>
</dbReference>
<dbReference type="PANTHER" id="PTHR43328">
    <property type="entry name" value="ACETYLTRANSFERASE-RELATED"/>
    <property type="match status" value="1"/>
</dbReference>
<evidence type="ECO:0000313" key="2">
    <source>
        <dbReference type="EMBL" id="RKH33685.1"/>
    </source>
</evidence>
<name>A0A3A8MY74_9BACT</name>
<dbReference type="PROSITE" id="PS51186">
    <property type="entry name" value="GNAT"/>
    <property type="match status" value="1"/>
</dbReference>
<dbReference type="GO" id="GO:0016747">
    <property type="term" value="F:acyltransferase activity, transferring groups other than amino-acyl groups"/>
    <property type="evidence" value="ECO:0007669"/>
    <property type="project" value="InterPro"/>
</dbReference>
<dbReference type="Pfam" id="PF13302">
    <property type="entry name" value="Acetyltransf_3"/>
    <property type="match status" value="1"/>
</dbReference>
<protein>
    <submittedName>
        <fullName evidence="2">N-acetyltransferase</fullName>
    </submittedName>
</protein>
<keyword evidence="2" id="KW-0808">Transferase</keyword>
<dbReference type="Proteomes" id="UP000273405">
    <property type="component" value="Unassembled WGS sequence"/>
</dbReference>
<comment type="caution">
    <text evidence="2">The sequence shown here is derived from an EMBL/GenBank/DDBJ whole genome shotgun (WGS) entry which is preliminary data.</text>
</comment>
<keyword evidence="3" id="KW-1185">Reference proteome</keyword>
<evidence type="ECO:0000313" key="3">
    <source>
        <dbReference type="Proteomes" id="UP000273405"/>
    </source>
</evidence>
<accession>A0A3A8MY74</accession>
<feature type="domain" description="N-acetyltransferase" evidence="1">
    <location>
        <begin position="1"/>
        <end position="149"/>
    </location>
</feature>
<dbReference type="AlphaFoldDB" id="A0A3A8MY74"/>
<gene>
    <name evidence="2" type="ORF">D7X12_35770</name>
</gene>
<sequence>MTLREVLEEDLPIFFEHQQEPEANRMADFPARARDAFMEHWRTKVLVNARGQKKTIVVGGRVVGNVVSWEQGGQRLVGYWVGRDHWGQGIATAALREFLKHETTRPLHAHVVRHNLGSIRVLEKCGFRTVDDPPADSVEPEEVLLRLDG</sequence>
<dbReference type="OrthoDB" id="9801656at2"/>
<dbReference type="EMBL" id="RAWG01000367">
    <property type="protein sequence ID" value="RKH33685.1"/>
    <property type="molecule type" value="Genomic_DNA"/>
</dbReference>
<dbReference type="SUPFAM" id="SSF55729">
    <property type="entry name" value="Acyl-CoA N-acyltransferases (Nat)"/>
    <property type="match status" value="1"/>
</dbReference>
<dbReference type="RefSeq" id="WP_120629691.1">
    <property type="nucleotide sequence ID" value="NZ_RAWG01000367.1"/>
</dbReference>
<dbReference type="Gene3D" id="3.40.630.30">
    <property type="match status" value="1"/>
</dbReference>
<organism evidence="2 3">
    <name type="scientific">Corallococcus sicarius</name>
    <dbReference type="NCBI Taxonomy" id="2316726"/>
    <lineage>
        <taxon>Bacteria</taxon>
        <taxon>Pseudomonadati</taxon>
        <taxon>Myxococcota</taxon>
        <taxon>Myxococcia</taxon>
        <taxon>Myxococcales</taxon>
        <taxon>Cystobacterineae</taxon>
        <taxon>Myxococcaceae</taxon>
        <taxon>Corallococcus</taxon>
    </lineage>
</organism>
<dbReference type="PANTHER" id="PTHR43328:SF1">
    <property type="entry name" value="N-ACETYLTRANSFERASE DOMAIN-CONTAINING PROTEIN"/>
    <property type="match status" value="1"/>
</dbReference>
<evidence type="ECO:0000259" key="1">
    <source>
        <dbReference type="PROSITE" id="PS51186"/>
    </source>
</evidence>